<dbReference type="Gene3D" id="3.40.190.10">
    <property type="entry name" value="Periplasmic binding protein-like II"/>
    <property type="match status" value="1"/>
</dbReference>
<dbReference type="Proteomes" id="UP000236884">
    <property type="component" value="Chromosome"/>
</dbReference>
<organism evidence="3 4">
    <name type="scientific">Variibacter gotjawalensis</name>
    <dbReference type="NCBI Taxonomy" id="1333996"/>
    <lineage>
        <taxon>Bacteria</taxon>
        <taxon>Pseudomonadati</taxon>
        <taxon>Pseudomonadota</taxon>
        <taxon>Alphaproteobacteria</taxon>
        <taxon>Hyphomicrobiales</taxon>
        <taxon>Nitrobacteraceae</taxon>
        <taxon>Variibacter</taxon>
    </lineage>
</organism>
<dbReference type="InterPro" id="IPR006311">
    <property type="entry name" value="TAT_signal"/>
</dbReference>
<keyword evidence="4" id="KW-1185">Reference proteome</keyword>
<evidence type="ECO:0000256" key="1">
    <source>
        <dbReference type="ARBA" id="ARBA00006987"/>
    </source>
</evidence>
<dbReference type="EMBL" id="AP014946">
    <property type="protein sequence ID" value="BAT59455.1"/>
    <property type="molecule type" value="Genomic_DNA"/>
</dbReference>
<evidence type="ECO:0000313" key="3">
    <source>
        <dbReference type="EMBL" id="BAT59455.1"/>
    </source>
</evidence>
<name>A0A0S3PU27_9BRAD</name>
<feature type="chain" id="PRO_5006615571" evidence="2">
    <location>
        <begin position="27"/>
        <end position="326"/>
    </location>
</feature>
<dbReference type="CDD" id="cd13578">
    <property type="entry name" value="PBP2_Bug27"/>
    <property type="match status" value="1"/>
</dbReference>
<protein>
    <submittedName>
        <fullName evidence="3">Tripartite tricarboxylate transporter family receptor</fullName>
    </submittedName>
</protein>
<dbReference type="KEGG" id="vgo:GJW-30_1_01988"/>
<sequence length="326" mass="33899">MKNVDRRIILAAAAGLLAGTAVPKSAAAQAWPNKPVRIICPFAPGGVTDLVSRTMAQGLSAELGQSVVVENRAGASGIPGAEAVARAEPDGYTIMMGNISTLAINAATFAKLPYDPQKSFTPISMVARQPLLVAVNPNVPAKSIAELVALGKSKPGGLSFGSAGASLRLATEAFNQATGLKMTHVPYKGSGPAMTDLVAGHIDVLFDAFSSLYPFTQDGKLRALAITAAKRSSLAPDLPTLVELGMPQVDVTSWQAIAAPAGLPAPIAARLVDAVHKVLRNPAIQEQLIKQGVEPIASSPEELASYAEKEMERWRTVARVAGITPE</sequence>
<dbReference type="PROSITE" id="PS51318">
    <property type="entry name" value="TAT"/>
    <property type="match status" value="1"/>
</dbReference>
<dbReference type="PANTHER" id="PTHR42928">
    <property type="entry name" value="TRICARBOXYLATE-BINDING PROTEIN"/>
    <property type="match status" value="1"/>
</dbReference>
<comment type="similarity">
    <text evidence="1">Belongs to the UPF0065 (bug) family.</text>
</comment>
<dbReference type="Pfam" id="PF03401">
    <property type="entry name" value="TctC"/>
    <property type="match status" value="1"/>
</dbReference>
<dbReference type="RefSeq" id="WP_096354842.1">
    <property type="nucleotide sequence ID" value="NZ_AP014946.1"/>
</dbReference>
<dbReference type="AlphaFoldDB" id="A0A0S3PU27"/>
<proteinExistence type="inferred from homology"/>
<gene>
    <name evidence="3" type="ORF">GJW-30_1_01988</name>
</gene>
<dbReference type="Gene3D" id="3.40.190.150">
    <property type="entry name" value="Bordetella uptake gene, domain 1"/>
    <property type="match status" value="1"/>
</dbReference>
<evidence type="ECO:0000256" key="2">
    <source>
        <dbReference type="SAM" id="SignalP"/>
    </source>
</evidence>
<evidence type="ECO:0000313" key="4">
    <source>
        <dbReference type="Proteomes" id="UP000236884"/>
    </source>
</evidence>
<reference evidence="3 4" key="1">
    <citation type="submission" date="2015-08" db="EMBL/GenBank/DDBJ databases">
        <title>Investigation of the bacterial diversity of lava forest soil.</title>
        <authorList>
            <person name="Lee J.S."/>
        </authorList>
    </citation>
    <scope>NUCLEOTIDE SEQUENCE [LARGE SCALE GENOMIC DNA]</scope>
    <source>
        <strain evidence="3 4">GJW-30</strain>
    </source>
</reference>
<dbReference type="PANTHER" id="PTHR42928:SF5">
    <property type="entry name" value="BLR1237 PROTEIN"/>
    <property type="match status" value="1"/>
</dbReference>
<dbReference type="InterPro" id="IPR042100">
    <property type="entry name" value="Bug_dom1"/>
</dbReference>
<keyword evidence="3" id="KW-0675">Receptor</keyword>
<dbReference type="PIRSF" id="PIRSF017082">
    <property type="entry name" value="YflP"/>
    <property type="match status" value="1"/>
</dbReference>
<keyword evidence="2" id="KW-0732">Signal</keyword>
<feature type="signal peptide" evidence="2">
    <location>
        <begin position="1"/>
        <end position="26"/>
    </location>
</feature>
<dbReference type="SUPFAM" id="SSF53850">
    <property type="entry name" value="Periplasmic binding protein-like II"/>
    <property type="match status" value="1"/>
</dbReference>
<dbReference type="InterPro" id="IPR005064">
    <property type="entry name" value="BUG"/>
</dbReference>
<accession>A0A0S3PU27</accession>
<dbReference type="OrthoDB" id="7250553at2"/>